<protein>
    <submittedName>
        <fullName evidence="1">Uncharacterized protein</fullName>
    </submittedName>
</protein>
<proteinExistence type="predicted"/>
<comment type="caution">
    <text evidence="1">The sequence shown here is derived from an EMBL/GenBank/DDBJ whole genome shotgun (WGS) entry which is preliminary data.</text>
</comment>
<feature type="non-terminal residue" evidence="1">
    <location>
        <position position="1"/>
    </location>
</feature>
<evidence type="ECO:0000313" key="2">
    <source>
        <dbReference type="Proteomes" id="UP000593560"/>
    </source>
</evidence>
<name>A0A7J9IAJ3_9ROSI</name>
<reference evidence="1 2" key="1">
    <citation type="journal article" date="2019" name="Genome Biol. Evol.">
        <title>Insights into the evolution of the New World diploid cottons (Gossypium, subgenus Houzingenia) based on genome sequencing.</title>
        <authorList>
            <person name="Grover C.E."/>
            <person name="Arick M.A. 2nd"/>
            <person name="Thrash A."/>
            <person name="Conover J.L."/>
            <person name="Sanders W.S."/>
            <person name="Peterson D.G."/>
            <person name="Frelichowski J.E."/>
            <person name="Scheffler J.A."/>
            <person name="Scheffler B.E."/>
            <person name="Wendel J.F."/>
        </authorList>
    </citation>
    <scope>NUCLEOTIDE SEQUENCE [LARGE SCALE GENOMIC DNA]</scope>
    <source>
        <strain evidence="1">0</strain>
        <tissue evidence="1">Leaf</tissue>
    </source>
</reference>
<dbReference type="AlphaFoldDB" id="A0A7J9IAJ3"/>
<sequence length="121" mass="13425">FGTFPLLIIAREKKASKGCSSGGVILVAGLWQTSNRLIFEGIKYNPLNIWLQAMKDADDCNLILDVGTLLSTISLSQWTAPNQGGIKINGDAFWCSSNMKTERLSKMKMLSLMLLPFRSRK</sequence>
<keyword evidence="2" id="KW-1185">Reference proteome</keyword>
<dbReference type="EMBL" id="JABFAD010327864">
    <property type="protein sequence ID" value="MBA0819107.1"/>
    <property type="molecule type" value="Genomic_DNA"/>
</dbReference>
<evidence type="ECO:0000313" key="1">
    <source>
        <dbReference type="EMBL" id="MBA0819107.1"/>
    </source>
</evidence>
<feature type="non-terminal residue" evidence="1">
    <location>
        <position position="121"/>
    </location>
</feature>
<dbReference type="Proteomes" id="UP000593560">
    <property type="component" value="Unassembled WGS sequence"/>
</dbReference>
<organism evidence="1 2">
    <name type="scientific">Gossypium harknessii</name>
    <dbReference type="NCBI Taxonomy" id="34285"/>
    <lineage>
        <taxon>Eukaryota</taxon>
        <taxon>Viridiplantae</taxon>
        <taxon>Streptophyta</taxon>
        <taxon>Embryophyta</taxon>
        <taxon>Tracheophyta</taxon>
        <taxon>Spermatophyta</taxon>
        <taxon>Magnoliopsida</taxon>
        <taxon>eudicotyledons</taxon>
        <taxon>Gunneridae</taxon>
        <taxon>Pentapetalae</taxon>
        <taxon>rosids</taxon>
        <taxon>malvids</taxon>
        <taxon>Malvales</taxon>
        <taxon>Malvaceae</taxon>
        <taxon>Malvoideae</taxon>
        <taxon>Gossypium</taxon>
    </lineage>
</organism>
<accession>A0A7J9IAJ3</accession>
<gene>
    <name evidence="1" type="ORF">Gohar_028214</name>
</gene>